<keyword evidence="2" id="KW-1185">Reference proteome</keyword>
<dbReference type="PANTHER" id="PTHR46503">
    <property type="entry name" value="INTER-ALPHA-TRYPSIN INHIBITOR HEAVY CHAIN-LIKE PROTEIN"/>
    <property type="match status" value="1"/>
</dbReference>
<organism evidence="1 2">
    <name type="scientific">Mikania micrantha</name>
    <name type="common">bitter vine</name>
    <dbReference type="NCBI Taxonomy" id="192012"/>
    <lineage>
        <taxon>Eukaryota</taxon>
        <taxon>Viridiplantae</taxon>
        <taxon>Streptophyta</taxon>
        <taxon>Embryophyta</taxon>
        <taxon>Tracheophyta</taxon>
        <taxon>Spermatophyta</taxon>
        <taxon>Magnoliopsida</taxon>
        <taxon>eudicotyledons</taxon>
        <taxon>Gunneridae</taxon>
        <taxon>Pentapetalae</taxon>
        <taxon>asterids</taxon>
        <taxon>campanulids</taxon>
        <taxon>Asterales</taxon>
        <taxon>Asteraceae</taxon>
        <taxon>Asteroideae</taxon>
        <taxon>Heliantheae alliance</taxon>
        <taxon>Eupatorieae</taxon>
        <taxon>Mikania</taxon>
    </lineage>
</organism>
<gene>
    <name evidence="1" type="ORF">E3N88_17272</name>
</gene>
<accession>A0A5N6NRE3</accession>
<dbReference type="Proteomes" id="UP000326396">
    <property type="component" value="Linkage Group LG17"/>
</dbReference>
<evidence type="ECO:0000313" key="2">
    <source>
        <dbReference type="Proteomes" id="UP000326396"/>
    </source>
</evidence>
<sequence length="180" mass="20260">MVAGKDAIDVCSCLCNEGEVRLAGVRFAEKTPYYIIPSYDQAEHQVDGSNLSINLRWSQKVICKHGEFILNVPYSFPEYVTPASKKHIKKEKIQLYVNCGLTAEVVFMKEVVFVVDVSESMKGHTIEVTKNALIAALTKLHQDIYFGALKMFSGTRKSIPMVFFITDGVVENERQICEVM</sequence>
<proteinExistence type="predicted"/>
<comment type="caution">
    <text evidence="1">The sequence shown here is derived from an EMBL/GenBank/DDBJ whole genome shotgun (WGS) entry which is preliminary data.</text>
</comment>
<reference evidence="1 2" key="1">
    <citation type="submission" date="2019-05" db="EMBL/GenBank/DDBJ databases">
        <title>Mikania micrantha, genome provides insights into the molecular mechanism of rapid growth.</title>
        <authorList>
            <person name="Liu B."/>
        </authorList>
    </citation>
    <scope>NUCLEOTIDE SEQUENCE [LARGE SCALE GENOMIC DNA]</scope>
    <source>
        <strain evidence="1">NLD-2019</strain>
        <tissue evidence="1">Leaf</tissue>
    </source>
</reference>
<dbReference type="OrthoDB" id="1729737at2759"/>
<dbReference type="InterPro" id="IPR036465">
    <property type="entry name" value="vWFA_dom_sf"/>
</dbReference>
<evidence type="ECO:0008006" key="3">
    <source>
        <dbReference type="Google" id="ProtNLM"/>
    </source>
</evidence>
<name>A0A5N6NRE3_9ASTR</name>
<dbReference type="Gene3D" id="3.40.50.410">
    <property type="entry name" value="von Willebrand factor, type A domain"/>
    <property type="match status" value="1"/>
</dbReference>
<protein>
    <recommendedName>
        <fullName evidence="3">VWFA domain-containing protein</fullName>
    </recommendedName>
</protein>
<dbReference type="EMBL" id="SZYD01000009">
    <property type="protein sequence ID" value="KAD5317326.1"/>
    <property type="molecule type" value="Genomic_DNA"/>
</dbReference>
<dbReference type="SUPFAM" id="SSF53300">
    <property type="entry name" value="vWA-like"/>
    <property type="match status" value="1"/>
</dbReference>
<dbReference type="AlphaFoldDB" id="A0A5N6NRE3"/>
<evidence type="ECO:0000313" key="1">
    <source>
        <dbReference type="EMBL" id="KAD5317326.1"/>
    </source>
</evidence>
<dbReference type="PANTHER" id="PTHR46503:SF8">
    <property type="entry name" value="VON WILLEBRAND FACTOR, TYPE A-RELATED"/>
    <property type="match status" value="1"/>
</dbReference>